<dbReference type="Gene3D" id="3.70.10.10">
    <property type="match status" value="1"/>
</dbReference>
<evidence type="ECO:0000256" key="3">
    <source>
        <dbReference type="ARBA" id="ARBA00021035"/>
    </source>
</evidence>
<proteinExistence type="inferred from homology"/>
<keyword evidence="7" id="KW-0235">DNA replication</keyword>
<organism evidence="13 14">
    <name type="scientific">Methylobacterium adhaesivum</name>
    <dbReference type="NCBI Taxonomy" id="333297"/>
    <lineage>
        <taxon>Bacteria</taxon>
        <taxon>Pseudomonadati</taxon>
        <taxon>Pseudomonadota</taxon>
        <taxon>Alphaproteobacteria</taxon>
        <taxon>Hyphomicrobiales</taxon>
        <taxon>Methylobacteriaceae</taxon>
        <taxon>Methylobacterium</taxon>
    </lineage>
</organism>
<evidence type="ECO:0000313" key="13">
    <source>
        <dbReference type="EMBL" id="MDN3592054.1"/>
    </source>
</evidence>
<dbReference type="Gene3D" id="3.10.150.10">
    <property type="entry name" value="DNA Polymerase III, subunit A, domain 2"/>
    <property type="match status" value="1"/>
</dbReference>
<dbReference type="InterPro" id="IPR001001">
    <property type="entry name" value="DNA_polIII_beta"/>
</dbReference>
<evidence type="ECO:0000259" key="12">
    <source>
        <dbReference type="Pfam" id="PF00712"/>
    </source>
</evidence>
<keyword evidence="14" id="KW-1185">Reference proteome</keyword>
<reference evidence="14" key="1">
    <citation type="journal article" date="2019" name="Int. J. Syst. Evol. Microbiol.">
        <title>The Global Catalogue of Microorganisms (GCM) 10K type strain sequencing project: providing services to taxonomists for standard genome sequencing and annotation.</title>
        <authorList>
            <consortium name="The Broad Institute Genomics Platform"/>
            <consortium name="The Broad Institute Genome Sequencing Center for Infectious Disease"/>
            <person name="Wu L."/>
            <person name="Ma J."/>
        </authorList>
    </citation>
    <scope>NUCLEOTIDE SEQUENCE [LARGE SCALE GENOMIC DNA]</scope>
    <source>
        <strain evidence="14">CECT 7069</strain>
    </source>
</reference>
<evidence type="ECO:0000256" key="7">
    <source>
        <dbReference type="ARBA" id="ARBA00022705"/>
    </source>
</evidence>
<evidence type="ECO:0000256" key="5">
    <source>
        <dbReference type="ARBA" id="ARBA00022679"/>
    </source>
</evidence>
<accession>A0ABT8BIU2</accession>
<comment type="subcellular location">
    <subcellularLocation>
        <location evidence="1">Cytoplasm</location>
    </subcellularLocation>
</comment>
<protein>
    <recommendedName>
        <fullName evidence="3">Beta sliding clamp</fullName>
    </recommendedName>
    <alternativeName>
        <fullName evidence="11">Beta-clamp processivity factor</fullName>
    </alternativeName>
    <alternativeName>
        <fullName evidence="10">DNA polymerase III beta sliding clamp subunit</fullName>
    </alternativeName>
</protein>
<dbReference type="RefSeq" id="WP_238226110.1">
    <property type="nucleotide sequence ID" value="NZ_BPQD01000016.1"/>
</dbReference>
<dbReference type="Pfam" id="PF00712">
    <property type="entry name" value="DNA_pol3_beta"/>
    <property type="match status" value="1"/>
</dbReference>
<evidence type="ECO:0000256" key="4">
    <source>
        <dbReference type="ARBA" id="ARBA00022490"/>
    </source>
</evidence>
<dbReference type="PANTHER" id="PTHR30478">
    <property type="entry name" value="DNA POLYMERASE III SUBUNIT BETA"/>
    <property type="match status" value="1"/>
</dbReference>
<evidence type="ECO:0000313" key="14">
    <source>
        <dbReference type="Proteomes" id="UP001224644"/>
    </source>
</evidence>
<dbReference type="Proteomes" id="UP001224644">
    <property type="component" value="Unassembled WGS sequence"/>
</dbReference>
<gene>
    <name evidence="13" type="ORF">QWZ12_15765</name>
</gene>
<dbReference type="InterPro" id="IPR046938">
    <property type="entry name" value="DNA_clamp_sf"/>
</dbReference>
<evidence type="ECO:0000256" key="6">
    <source>
        <dbReference type="ARBA" id="ARBA00022695"/>
    </source>
</evidence>
<comment type="caution">
    <text evidence="13">The sequence shown here is derived from an EMBL/GenBank/DDBJ whole genome shotgun (WGS) entry which is preliminary data.</text>
</comment>
<keyword evidence="5" id="KW-0808">Transferase</keyword>
<keyword evidence="6" id="KW-0548">Nucleotidyltransferase</keyword>
<dbReference type="EMBL" id="JAUFPX010000015">
    <property type="protein sequence ID" value="MDN3592054.1"/>
    <property type="molecule type" value="Genomic_DNA"/>
</dbReference>
<dbReference type="PANTHER" id="PTHR30478:SF0">
    <property type="entry name" value="BETA SLIDING CLAMP"/>
    <property type="match status" value="1"/>
</dbReference>
<evidence type="ECO:0000256" key="2">
    <source>
        <dbReference type="ARBA" id="ARBA00010752"/>
    </source>
</evidence>
<evidence type="ECO:0000256" key="8">
    <source>
        <dbReference type="ARBA" id="ARBA00022932"/>
    </source>
</evidence>
<dbReference type="SMART" id="SM00480">
    <property type="entry name" value="POL3Bc"/>
    <property type="match status" value="1"/>
</dbReference>
<evidence type="ECO:0000256" key="10">
    <source>
        <dbReference type="ARBA" id="ARBA00030988"/>
    </source>
</evidence>
<evidence type="ECO:0000256" key="11">
    <source>
        <dbReference type="ARBA" id="ARBA00033276"/>
    </source>
</evidence>
<keyword evidence="8" id="KW-0239">DNA-directed DNA polymerase</keyword>
<dbReference type="CDD" id="cd00140">
    <property type="entry name" value="beta_clamp"/>
    <property type="match status" value="1"/>
</dbReference>
<comment type="similarity">
    <text evidence="2">Belongs to the beta sliding clamp family.</text>
</comment>
<dbReference type="SUPFAM" id="SSF55979">
    <property type="entry name" value="DNA clamp"/>
    <property type="match status" value="3"/>
</dbReference>
<keyword evidence="9" id="KW-0238">DNA-binding</keyword>
<keyword evidence="4" id="KW-0963">Cytoplasm</keyword>
<dbReference type="InterPro" id="IPR022634">
    <property type="entry name" value="DNA_polIII_beta_N"/>
</dbReference>
<name>A0ABT8BIU2_9HYPH</name>
<evidence type="ECO:0000256" key="1">
    <source>
        <dbReference type="ARBA" id="ARBA00004496"/>
    </source>
</evidence>
<evidence type="ECO:0000256" key="9">
    <source>
        <dbReference type="ARBA" id="ARBA00023125"/>
    </source>
</evidence>
<feature type="domain" description="DNA polymerase III beta sliding clamp N-terminal" evidence="12">
    <location>
        <begin position="1"/>
        <end position="121"/>
    </location>
</feature>
<sequence>MKLTISRKALADLMAKGGSAAAKNSPVPIIGHARLVAKAGVLRVSTTDFEMQAEAFAEAAVEAEGAATVSAEKLTQIVGRLPPDASISLSLEGADVVLKASPGRTRLKLATLPLDLWPALDFKADGAAVFDLTGGELTRLFARTYESAKVNNTATTIACVFLHARDWRGTPSLAAVGTNGHICIVTAVALPEGAEAMPVRGGQAGVLLSFETVAAALRLFKGAEKVRIRVTDRVIALEDGHARLISKLIDATYPDYQRIIPAPSPTRAIMNRARGLSVVTLLESFSTKDQGHKLECGAGTDGLIVAASEAGGEGFDQVDATIEGEITPFGVSSLYLKLMLNAYGVERVALSFGERGAAILVSADDEPDTLGVLMPMRVAGDLVRRLSA</sequence>